<keyword evidence="1" id="KW-0472">Membrane</keyword>
<keyword evidence="1" id="KW-1133">Transmembrane helix</keyword>
<keyword evidence="3" id="KW-1185">Reference proteome</keyword>
<reference evidence="2" key="1">
    <citation type="submission" date="2022-10" db="EMBL/GenBank/DDBJ databases">
        <title>Chitiniphilus purpureus sp. nov., a novel chitin-degrading bacterium isolated from crawfish pond sediment.</title>
        <authorList>
            <person name="Li K."/>
        </authorList>
    </citation>
    <scope>NUCLEOTIDE SEQUENCE</scope>
    <source>
        <strain evidence="2">CD1</strain>
    </source>
</reference>
<dbReference type="RefSeq" id="WP_263124992.1">
    <property type="nucleotide sequence ID" value="NZ_CP106753.1"/>
</dbReference>
<name>A0ABY6DPG3_9NEIS</name>
<evidence type="ECO:0000313" key="2">
    <source>
        <dbReference type="EMBL" id="UXY15578.1"/>
    </source>
</evidence>
<evidence type="ECO:0000256" key="1">
    <source>
        <dbReference type="SAM" id="Phobius"/>
    </source>
</evidence>
<organism evidence="2 3">
    <name type="scientific">Chitiniphilus purpureus</name>
    <dbReference type="NCBI Taxonomy" id="2981137"/>
    <lineage>
        <taxon>Bacteria</taxon>
        <taxon>Pseudomonadati</taxon>
        <taxon>Pseudomonadota</taxon>
        <taxon>Betaproteobacteria</taxon>
        <taxon>Neisseriales</taxon>
        <taxon>Chitinibacteraceae</taxon>
        <taxon>Chitiniphilus</taxon>
    </lineage>
</organism>
<dbReference type="Proteomes" id="UP001061302">
    <property type="component" value="Chromosome"/>
</dbReference>
<feature type="transmembrane region" description="Helical" evidence="1">
    <location>
        <begin position="35"/>
        <end position="55"/>
    </location>
</feature>
<accession>A0ABY6DPG3</accession>
<protein>
    <submittedName>
        <fullName evidence="2">Uncharacterized protein</fullName>
    </submittedName>
</protein>
<evidence type="ECO:0000313" key="3">
    <source>
        <dbReference type="Proteomes" id="UP001061302"/>
    </source>
</evidence>
<dbReference type="EMBL" id="CP106753">
    <property type="protein sequence ID" value="UXY15578.1"/>
    <property type="molecule type" value="Genomic_DNA"/>
</dbReference>
<keyword evidence="1" id="KW-0812">Transmembrane</keyword>
<sequence>MFAVIRLLLILVVLLVGWAGFKYLRTRDRYWLRLIRWTLTFALSLGVIGVLGLIVQRLAES</sequence>
<proteinExistence type="predicted"/>
<gene>
    <name evidence="2" type="ORF">N8I74_00755</name>
</gene>